<protein>
    <submittedName>
        <fullName evidence="1">Uncharacterized protein</fullName>
    </submittedName>
</protein>
<dbReference type="InParanoid" id="A0A1V8T5R4"/>
<proteinExistence type="predicted"/>
<gene>
    <name evidence="1" type="ORF">B0A48_08386</name>
</gene>
<keyword evidence="2" id="KW-1185">Reference proteome</keyword>
<name>A0A1V8T5R4_9PEZI</name>
<comment type="caution">
    <text evidence="1">The sequence shown here is derived from an EMBL/GenBank/DDBJ whole genome shotgun (WGS) entry which is preliminary data.</text>
</comment>
<dbReference type="AlphaFoldDB" id="A0A1V8T5R4"/>
<accession>A0A1V8T5R4</accession>
<evidence type="ECO:0000313" key="2">
    <source>
        <dbReference type="Proteomes" id="UP000192596"/>
    </source>
</evidence>
<dbReference type="EMBL" id="NAJO01000016">
    <property type="protein sequence ID" value="OQO06601.1"/>
    <property type="molecule type" value="Genomic_DNA"/>
</dbReference>
<reference evidence="2" key="1">
    <citation type="submission" date="2017-03" db="EMBL/GenBank/DDBJ databases">
        <title>Genomes of endolithic fungi from Antarctica.</title>
        <authorList>
            <person name="Coleine C."/>
            <person name="Masonjones S."/>
            <person name="Stajich J.E."/>
        </authorList>
    </citation>
    <scope>NUCLEOTIDE SEQUENCE [LARGE SCALE GENOMIC DNA]</scope>
    <source>
        <strain evidence="2">CCFEE 5527</strain>
    </source>
</reference>
<dbReference type="Proteomes" id="UP000192596">
    <property type="component" value="Unassembled WGS sequence"/>
</dbReference>
<sequence length="112" mass="10881">MAEKAPMLTPTACALDKFEAPLPEGAGAGATLVGADAGELLAALRDFAAAVAAVLCDADVVASVDCVTDELGELGATVGLTATVVVVMPLATELVGAAGRLITLCVALTALG</sequence>
<evidence type="ECO:0000313" key="1">
    <source>
        <dbReference type="EMBL" id="OQO06601.1"/>
    </source>
</evidence>
<organism evidence="1 2">
    <name type="scientific">Cryoendolithus antarcticus</name>
    <dbReference type="NCBI Taxonomy" id="1507870"/>
    <lineage>
        <taxon>Eukaryota</taxon>
        <taxon>Fungi</taxon>
        <taxon>Dikarya</taxon>
        <taxon>Ascomycota</taxon>
        <taxon>Pezizomycotina</taxon>
        <taxon>Dothideomycetes</taxon>
        <taxon>Dothideomycetidae</taxon>
        <taxon>Cladosporiales</taxon>
        <taxon>Cladosporiaceae</taxon>
        <taxon>Cryoendolithus</taxon>
    </lineage>
</organism>